<dbReference type="EMBL" id="PXYW01000114">
    <property type="protein sequence ID" value="PSR27032.1"/>
    <property type="molecule type" value="Genomic_DNA"/>
</dbReference>
<gene>
    <name evidence="5" type="ORF">C7B46_19640</name>
</gene>
<evidence type="ECO:0000256" key="1">
    <source>
        <dbReference type="ARBA" id="ARBA00006382"/>
    </source>
</evidence>
<dbReference type="InterPro" id="IPR006097">
    <property type="entry name" value="Glu/Leu/Phe/Val/Trp_DH_dimer"/>
</dbReference>
<evidence type="ECO:0000256" key="2">
    <source>
        <dbReference type="ARBA" id="ARBA00023002"/>
    </source>
</evidence>
<keyword evidence="3" id="KW-0520">NAD</keyword>
<dbReference type="AlphaFoldDB" id="A0A2T2WXS9"/>
<dbReference type="Pfam" id="PF02812">
    <property type="entry name" value="ELFV_dehydrog_N"/>
    <property type="match status" value="1"/>
</dbReference>
<dbReference type="SUPFAM" id="SSF53223">
    <property type="entry name" value="Aminoacid dehydrogenase-like, N-terminal domain"/>
    <property type="match status" value="1"/>
</dbReference>
<dbReference type="GO" id="GO:0006520">
    <property type="term" value="P:amino acid metabolic process"/>
    <property type="evidence" value="ECO:0007669"/>
    <property type="project" value="InterPro"/>
</dbReference>
<evidence type="ECO:0000313" key="6">
    <source>
        <dbReference type="Proteomes" id="UP000242972"/>
    </source>
</evidence>
<protein>
    <submittedName>
        <fullName evidence="5">Leucine dehydrogenase</fullName>
    </submittedName>
</protein>
<dbReference type="Proteomes" id="UP000242972">
    <property type="component" value="Unassembled WGS sequence"/>
</dbReference>
<feature type="domain" description="Glutamate/phenylalanine/leucine/valine/L-tryptophan dehydrogenase dimerisation" evidence="4">
    <location>
        <begin position="24"/>
        <end position="140"/>
    </location>
</feature>
<name>A0A2T2WXS9_9FIRM</name>
<feature type="non-terminal residue" evidence="5">
    <location>
        <position position="179"/>
    </location>
</feature>
<dbReference type="Gene3D" id="3.40.50.10860">
    <property type="entry name" value="Leucine Dehydrogenase, chain A, domain 1"/>
    <property type="match status" value="1"/>
</dbReference>
<dbReference type="InterPro" id="IPR016211">
    <property type="entry name" value="Glu/Phe/Leu/Val/Trp_DH_bac/arc"/>
</dbReference>
<dbReference type="InterPro" id="IPR033524">
    <property type="entry name" value="Glu/Leu/Phe/Val_DH_AS"/>
</dbReference>
<accession>A0A2T2WXS9</accession>
<comment type="caution">
    <text evidence="5">The sequence shown here is derived from an EMBL/GenBank/DDBJ whole genome shotgun (WGS) entry which is preliminary data.</text>
</comment>
<dbReference type="InterPro" id="IPR046346">
    <property type="entry name" value="Aminoacid_DH-like_N_sf"/>
</dbReference>
<dbReference type="PRINTS" id="PR00082">
    <property type="entry name" value="GLFDHDRGNASE"/>
</dbReference>
<evidence type="ECO:0000256" key="3">
    <source>
        <dbReference type="ARBA" id="ARBA00023027"/>
    </source>
</evidence>
<evidence type="ECO:0000313" key="5">
    <source>
        <dbReference type="EMBL" id="PSR27032.1"/>
    </source>
</evidence>
<keyword evidence="2" id="KW-0560">Oxidoreductase</keyword>
<evidence type="ECO:0000259" key="4">
    <source>
        <dbReference type="Pfam" id="PF02812"/>
    </source>
</evidence>
<dbReference type="GO" id="GO:0016639">
    <property type="term" value="F:oxidoreductase activity, acting on the CH-NH2 group of donors, NAD or NADP as acceptor"/>
    <property type="evidence" value="ECO:0007669"/>
    <property type="project" value="InterPro"/>
</dbReference>
<reference evidence="5 6" key="1">
    <citation type="journal article" date="2014" name="BMC Genomics">
        <title>Comparison of environmental and isolate Sulfobacillus genomes reveals diverse carbon, sulfur, nitrogen, and hydrogen metabolisms.</title>
        <authorList>
            <person name="Justice N.B."/>
            <person name="Norman A."/>
            <person name="Brown C.T."/>
            <person name="Singh A."/>
            <person name="Thomas B.C."/>
            <person name="Banfield J.F."/>
        </authorList>
    </citation>
    <scope>NUCLEOTIDE SEQUENCE [LARGE SCALE GENOMIC DNA]</scope>
    <source>
        <strain evidence="5">AMDSBA4</strain>
    </source>
</reference>
<dbReference type="PANTHER" id="PTHR42722">
    <property type="entry name" value="LEUCINE DEHYDROGENASE"/>
    <property type="match status" value="1"/>
</dbReference>
<dbReference type="InterPro" id="IPR006095">
    <property type="entry name" value="Glu/Leu/Phe/Val/Trp_DH"/>
</dbReference>
<organism evidence="5 6">
    <name type="scientific">Sulfobacillus benefaciens</name>
    <dbReference type="NCBI Taxonomy" id="453960"/>
    <lineage>
        <taxon>Bacteria</taxon>
        <taxon>Bacillati</taxon>
        <taxon>Bacillota</taxon>
        <taxon>Clostridia</taxon>
        <taxon>Eubacteriales</taxon>
        <taxon>Clostridiales Family XVII. Incertae Sedis</taxon>
        <taxon>Sulfobacillus</taxon>
    </lineage>
</organism>
<dbReference type="FunFam" id="3.40.50.10860:FF:000010">
    <property type="entry name" value="Leucine dehydrogenase"/>
    <property type="match status" value="1"/>
</dbReference>
<dbReference type="PROSITE" id="PS00074">
    <property type="entry name" value="GLFV_DEHYDROGENASE"/>
    <property type="match status" value="1"/>
</dbReference>
<sequence length="179" mass="19403">MAEKVVLEQPDNLMEFMELGNFENVVFCQDADTGLKAIIAIHDTTLGPAGGGCRMWTYSSYEDAAIDAMRLARGMTYKYAAAGVNLGGGKCVVMGDPATDKSEALFRSLGRFIDRLGGAYWTGEDVGTTLQDMVYMREETPYVITLPEEWGGAGPISEMTAIGVFEAMKTAVSYHLGKD</sequence>
<proteinExistence type="inferred from homology"/>
<comment type="similarity">
    <text evidence="1">Belongs to the Glu/Leu/Phe/Val dehydrogenases family.</text>
</comment>
<dbReference type="PANTHER" id="PTHR42722:SF1">
    <property type="entry name" value="VALINE DEHYDROGENASE"/>
    <property type="match status" value="1"/>
</dbReference>